<dbReference type="EMBL" id="AFHQ01000056">
    <property type="protein sequence ID" value="EGK57498.1"/>
    <property type="molecule type" value="Genomic_DNA"/>
</dbReference>
<evidence type="ECO:0000313" key="10">
    <source>
        <dbReference type="EMBL" id="EGK57498.1"/>
    </source>
</evidence>
<sequence>MALFSVIGRRGIMILGIGSDIIHIPRVARAIANERFLERVYTARERAYAESRGKTITASLAARFAGKEAVLKAFGTGLRCGKMTDIEILPDDLGAPIVHLDGYFAAHAQEMGVERVWITLSHERDYATAYCVLEGQR</sequence>
<name>F5RPY8_9FIRM</name>
<keyword evidence="3 8" id="KW-0479">Metal-binding</keyword>
<dbReference type="Proteomes" id="UP000004067">
    <property type="component" value="Unassembled WGS sequence"/>
</dbReference>
<keyword evidence="1 8" id="KW-0444">Lipid biosynthesis</keyword>
<feature type="domain" description="4'-phosphopantetheinyl transferase" evidence="9">
    <location>
        <begin position="16"/>
        <end position="131"/>
    </location>
</feature>
<feature type="binding site" evidence="8">
    <location>
        <position position="68"/>
    </location>
    <ligand>
        <name>Mg(2+)</name>
        <dbReference type="ChEBI" id="CHEBI:18420"/>
    </ligand>
</feature>
<dbReference type="InterPro" id="IPR002582">
    <property type="entry name" value="ACPS"/>
</dbReference>
<feature type="binding site" evidence="8">
    <location>
        <position position="20"/>
    </location>
    <ligand>
        <name>Mg(2+)</name>
        <dbReference type="ChEBI" id="CHEBI:18420"/>
    </ligand>
</feature>
<evidence type="ECO:0000256" key="8">
    <source>
        <dbReference type="HAMAP-Rule" id="MF_00101"/>
    </source>
</evidence>
<dbReference type="EC" id="2.7.8.7" evidence="8"/>
<comment type="catalytic activity">
    <reaction evidence="8">
        <text>apo-[ACP] + CoA = holo-[ACP] + adenosine 3',5'-bisphosphate + H(+)</text>
        <dbReference type="Rhea" id="RHEA:12068"/>
        <dbReference type="Rhea" id="RHEA-COMP:9685"/>
        <dbReference type="Rhea" id="RHEA-COMP:9690"/>
        <dbReference type="ChEBI" id="CHEBI:15378"/>
        <dbReference type="ChEBI" id="CHEBI:29999"/>
        <dbReference type="ChEBI" id="CHEBI:57287"/>
        <dbReference type="ChEBI" id="CHEBI:58343"/>
        <dbReference type="ChEBI" id="CHEBI:64479"/>
        <dbReference type="EC" id="2.7.8.7"/>
    </reaction>
</comment>
<dbReference type="HAMAP" id="MF_00101">
    <property type="entry name" value="AcpS"/>
    <property type="match status" value="1"/>
</dbReference>
<reference evidence="10 11" key="1">
    <citation type="submission" date="2011-04" db="EMBL/GenBank/DDBJ databases">
        <authorList>
            <person name="Muzny D."/>
            <person name="Qin X."/>
            <person name="Deng J."/>
            <person name="Jiang H."/>
            <person name="Liu Y."/>
            <person name="Qu J."/>
            <person name="Song X.-Z."/>
            <person name="Zhang L."/>
            <person name="Thornton R."/>
            <person name="Coyle M."/>
            <person name="Francisco L."/>
            <person name="Jackson L."/>
            <person name="Javaid M."/>
            <person name="Korchina V."/>
            <person name="Kovar C."/>
            <person name="Mata R."/>
            <person name="Mathew T."/>
            <person name="Ngo R."/>
            <person name="Nguyen L."/>
            <person name="Nguyen N."/>
            <person name="Okwuonu G."/>
            <person name="Ongeri F."/>
            <person name="Pham C."/>
            <person name="Simmons D."/>
            <person name="Wilczek-Boney K."/>
            <person name="Hale W."/>
            <person name="Jakkamsetti A."/>
            <person name="Pham P."/>
            <person name="Ruth R."/>
            <person name="San Lucas F."/>
            <person name="Warren J."/>
            <person name="Zhang J."/>
            <person name="Zhao Z."/>
            <person name="Zhou C."/>
            <person name="Zhu D."/>
            <person name="Lee S."/>
            <person name="Bess C."/>
            <person name="Blankenburg K."/>
            <person name="Forbes L."/>
            <person name="Fu Q."/>
            <person name="Gubbala S."/>
            <person name="Hirani K."/>
            <person name="Jayaseelan J.C."/>
            <person name="Lara F."/>
            <person name="Munidasa M."/>
            <person name="Palculict T."/>
            <person name="Patil S."/>
            <person name="Pu L.-L."/>
            <person name="Saada N."/>
            <person name="Tang L."/>
            <person name="Weissenberger G."/>
            <person name="Zhu Y."/>
            <person name="Hemphill L."/>
            <person name="Shang Y."/>
            <person name="Youmans B."/>
            <person name="Ayvaz T."/>
            <person name="Ross M."/>
            <person name="Santibanez J."/>
            <person name="Aqrawi P."/>
            <person name="Gross S."/>
            <person name="Joshi V."/>
            <person name="Fowler G."/>
            <person name="Nazareth L."/>
            <person name="Reid J."/>
            <person name="Worley K."/>
            <person name="Petrosino J."/>
            <person name="Highlander S."/>
            <person name="Gibbs R."/>
        </authorList>
    </citation>
    <scope>NUCLEOTIDE SEQUENCE [LARGE SCALE GENOMIC DNA]</scope>
    <source>
        <strain evidence="10 11">DSM 2778</strain>
    </source>
</reference>
<keyword evidence="4 8" id="KW-0276">Fatty acid metabolism</keyword>
<evidence type="ECO:0000256" key="6">
    <source>
        <dbReference type="ARBA" id="ARBA00023098"/>
    </source>
</evidence>
<dbReference type="NCBIfam" id="TIGR00516">
    <property type="entry name" value="acpS"/>
    <property type="match status" value="1"/>
</dbReference>
<evidence type="ECO:0000256" key="3">
    <source>
        <dbReference type="ARBA" id="ARBA00022723"/>
    </source>
</evidence>
<evidence type="ECO:0000256" key="1">
    <source>
        <dbReference type="ARBA" id="ARBA00022516"/>
    </source>
</evidence>
<dbReference type="SUPFAM" id="SSF56214">
    <property type="entry name" value="4'-phosphopantetheinyl transferase"/>
    <property type="match status" value="1"/>
</dbReference>
<dbReference type="eggNOG" id="COG0736">
    <property type="taxonomic scope" value="Bacteria"/>
</dbReference>
<evidence type="ECO:0000256" key="4">
    <source>
        <dbReference type="ARBA" id="ARBA00022832"/>
    </source>
</evidence>
<dbReference type="AlphaFoldDB" id="F5RPY8"/>
<comment type="subcellular location">
    <subcellularLocation>
        <location evidence="8">Cytoplasm</location>
    </subcellularLocation>
</comment>
<keyword evidence="11" id="KW-1185">Reference proteome</keyword>
<evidence type="ECO:0000256" key="2">
    <source>
        <dbReference type="ARBA" id="ARBA00022679"/>
    </source>
</evidence>
<comment type="similarity">
    <text evidence="8">Belongs to the P-Pant transferase superfamily. AcpS family.</text>
</comment>
<dbReference type="InterPro" id="IPR004568">
    <property type="entry name" value="Ppantetheine-prot_Trfase_dom"/>
</dbReference>
<dbReference type="Pfam" id="PF01648">
    <property type="entry name" value="ACPS"/>
    <property type="match status" value="1"/>
</dbReference>
<evidence type="ECO:0000313" key="11">
    <source>
        <dbReference type="Proteomes" id="UP000004067"/>
    </source>
</evidence>
<keyword evidence="8" id="KW-0963">Cytoplasm</keyword>
<evidence type="ECO:0000256" key="5">
    <source>
        <dbReference type="ARBA" id="ARBA00022842"/>
    </source>
</evidence>
<dbReference type="GO" id="GO:0005737">
    <property type="term" value="C:cytoplasm"/>
    <property type="evidence" value="ECO:0007669"/>
    <property type="project" value="UniProtKB-SubCell"/>
</dbReference>
<evidence type="ECO:0000259" key="9">
    <source>
        <dbReference type="Pfam" id="PF01648"/>
    </source>
</evidence>
<keyword evidence="7 8" id="KW-0275">Fatty acid biosynthesis</keyword>
<protein>
    <recommendedName>
        <fullName evidence="8">Holo-[acyl-carrier-protein] synthase</fullName>
        <shortName evidence="8">Holo-ACP synthase</shortName>
        <ecNumber evidence="8">2.7.8.7</ecNumber>
    </recommendedName>
    <alternativeName>
        <fullName evidence="8">4'-phosphopantetheinyl transferase AcpS</fullName>
    </alternativeName>
</protein>
<comment type="function">
    <text evidence="8">Transfers the 4'-phosphopantetheine moiety from coenzyme A to a Ser of acyl-carrier-protein.</text>
</comment>
<gene>
    <name evidence="8 10" type="primary">acpS</name>
    <name evidence="10" type="ORF">HMPREF9081_2335</name>
</gene>
<accession>F5RPY8</accession>
<dbReference type="GO" id="GO:0000287">
    <property type="term" value="F:magnesium ion binding"/>
    <property type="evidence" value="ECO:0007669"/>
    <property type="project" value="UniProtKB-UniRule"/>
</dbReference>
<proteinExistence type="inferred from homology"/>
<keyword evidence="6 8" id="KW-0443">Lipid metabolism</keyword>
<keyword evidence="5 8" id="KW-0460">Magnesium</keyword>
<dbReference type="GO" id="GO:0006633">
    <property type="term" value="P:fatty acid biosynthetic process"/>
    <property type="evidence" value="ECO:0007669"/>
    <property type="project" value="UniProtKB-UniRule"/>
</dbReference>
<dbReference type="NCBIfam" id="TIGR00556">
    <property type="entry name" value="pantethn_trn"/>
    <property type="match status" value="1"/>
</dbReference>
<evidence type="ECO:0000256" key="7">
    <source>
        <dbReference type="ARBA" id="ARBA00023160"/>
    </source>
</evidence>
<dbReference type="InterPro" id="IPR037143">
    <property type="entry name" value="4-PPantetheinyl_Trfase_dom_sf"/>
</dbReference>
<dbReference type="HOGENOM" id="CLU_089696_0_2_9"/>
<comment type="cofactor">
    <cofactor evidence="8">
        <name>Mg(2+)</name>
        <dbReference type="ChEBI" id="CHEBI:18420"/>
    </cofactor>
</comment>
<dbReference type="STRING" id="888060.HMPREF9081_2335"/>
<comment type="caution">
    <text evidence="10">The sequence shown here is derived from an EMBL/GenBank/DDBJ whole genome shotgun (WGS) entry which is preliminary data.</text>
</comment>
<dbReference type="Gene3D" id="3.90.470.20">
    <property type="entry name" value="4'-phosphopantetheinyl transferase domain"/>
    <property type="match status" value="1"/>
</dbReference>
<dbReference type="GO" id="GO:0008897">
    <property type="term" value="F:holo-[acyl-carrier-protein] synthase activity"/>
    <property type="evidence" value="ECO:0007669"/>
    <property type="project" value="UniProtKB-UniRule"/>
</dbReference>
<organism evidence="10 11">
    <name type="scientific">Centipeda periodontii DSM 2778</name>
    <dbReference type="NCBI Taxonomy" id="888060"/>
    <lineage>
        <taxon>Bacteria</taxon>
        <taxon>Bacillati</taxon>
        <taxon>Bacillota</taxon>
        <taxon>Negativicutes</taxon>
        <taxon>Selenomonadales</taxon>
        <taxon>Selenomonadaceae</taxon>
        <taxon>Centipeda</taxon>
    </lineage>
</organism>
<keyword evidence="2 8" id="KW-0808">Transferase</keyword>
<dbReference type="InterPro" id="IPR008278">
    <property type="entry name" value="4-PPantetheinyl_Trfase_dom"/>
</dbReference>